<evidence type="ECO:0000256" key="10">
    <source>
        <dbReference type="ARBA" id="ARBA00022960"/>
    </source>
</evidence>
<sequence>MPITAIVLAAGEGTRMKSKHPKVTHQILGRPLVGWAVDAAQQAGADRVVVVIGNGAEEVQQALSPWNVETVVQEERKGTGHALKVALEQADVEDGCVLVLYGDTPLLVPETIKSLAQQVTEQGHAAAVLTMTPPDPSGYGRIVVDETGQVDAIIEHKDCTPAQREELTECNSGVYAFDAEQLKAHIGDITPNNVQGEYYLTDMVEILKHADQSVVAEHVSDDTETLGVNSRIQLAEAAKVMQRRINQHWMAAGVTMCDPDLVWIGPDVTIGRDTELLPMTFLNGTTAIGEDCVVGPNTRLTDTAVADSCTVDETVAEQAVLEKGVTCGPRAYLRPGTHMLEHSKAGTHVEIKKSTIGRNSKVPHLSYIGDTTMGEDVNVGAGSITCNYDGYGKNPTTIGDRVFIGSNTMMVAPVSLGDDAMTGAASCIVEDVPAGALGLGRARQTNIPGYSAVHAAKHQK</sequence>
<comment type="pathway">
    <text evidence="18">Bacterial outer membrane biogenesis; LPS lipid A biosynthesis.</text>
</comment>
<feature type="binding site" evidence="18">
    <location>
        <position position="155"/>
    </location>
    <ligand>
        <name>UDP-N-acetyl-alpha-D-glucosamine</name>
        <dbReference type="ChEBI" id="CHEBI:57705"/>
    </ligand>
</feature>
<accession>A0ABT6ZML5</accession>
<dbReference type="InterPro" id="IPR005882">
    <property type="entry name" value="Bifunctional_GlmU"/>
</dbReference>
<feature type="binding site" evidence="18">
    <location>
        <position position="22"/>
    </location>
    <ligand>
        <name>UDP-N-acetyl-alpha-D-glucosamine</name>
        <dbReference type="ChEBI" id="CHEBI:57705"/>
    </ligand>
</feature>
<feature type="binding site" evidence="18">
    <location>
        <position position="103"/>
    </location>
    <ligand>
        <name>Mg(2+)</name>
        <dbReference type="ChEBI" id="CHEBI:18420"/>
    </ligand>
</feature>
<proteinExistence type="inferred from homology"/>
<dbReference type="InterPro" id="IPR011004">
    <property type="entry name" value="Trimer_LpxA-like_sf"/>
</dbReference>
<evidence type="ECO:0000313" key="21">
    <source>
        <dbReference type="Proteomes" id="UP001431693"/>
    </source>
</evidence>
<dbReference type="NCBIfam" id="TIGR01173">
    <property type="entry name" value="glmU"/>
    <property type="match status" value="1"/>
</dbReference>
<keyword evidence="14 18" id="KW-0961">Cell wall biogenesis/degradation</keyword>
<comment type="caution">
    <text evidence="20">The sequence shown here is derived from an EMBL/GenBank/DDBJ whole genome shotgun (WGS) entry which is preliminary data.</text>
</comment>
<dbReference type="EMBL" id="JASJEX010000005">
    <property type="protein sequence ID" value="MDJ1130292.1"/>
    <property type="molecule type" value="Genomic_DNA"/>
</dbReference>
<dbReference type="HAMAP" id="MF_01631">
    <property type="entry name" value="GlmU"/>
    <property type="match status" value="1"/>
</dbReference>
<feature type="binding site" evidence="18">
    <location>
        <position position="424"/>
    </location>
    <ligand>
        <name>acetyl-CoA</name>
        <dbReference type="ChEBI" id="CHEBI:57288"/>
    </ligand>
</feature>
<evidence type="ECO:0000256" key="2">
    <source>
        <dbReference type="ARBA" id="ARBA00007707"/>
    </source>
</evidence>
<feature type="domain" description="MobA-like NTP transferase" evidence="19">
    <location>
        <begin position="5"/>
        <end position="130"/>
    </location>
</feature>
<keyword evidence="11 18" id="KW-0573">Peptidoglycan synthesis</keyword>
<dbReference type="Gene3D" id="2.160.10.10">
    <property type="entry name" value="Hexapeptide repeat proteins"/>
    <property type="match status" value="1"/>
</dbReference>
<feature type="binding site" evidence="18">
    <location>
        <position position="229"/>
    </location>
    <ligand>
        <name>UDP-N-acetyl-alpha-D-glucosamine</name>
        <dbReference type="ChEBI" id="CHEBI:57705"/>
    </ligand>
</feature>
<comment type="similarity">
    <text evidence="3 18">In the N-terminal section; belongs to the N-acetylglucosamine-1-phosphate uridyltransferase family.</text>
</comment>
<feature type="region of interest" description="N-acetyltransferase" evidence="18">
    <location>
        <begin position="253"/>
        <end position="460"/>
    </location>
</feature>
<feature type="binding site" evidence="18">
    <location>
        <begin position="8"/>
        <end position="11"/>
    </location>
    <ligand>
        <name>UDP-N-acetyl-alpha-D-glucosamine</name>
        <dbReference type="ChEBI" id="CHEBI:57705"/>
    </ligand>
</feature>
<dbReference type="SUPFAM" id="SSF51161">
    <property type="entry name" value="Trimeric LpxA-like enzymes"/>
    <property type="match status" value="1"/>
</dbReference>
<dbReference type="InterPro" id="IPR025877">
    <property type="entry name" value="MobA-like_NTP_Trfase"/>
</dbReference>
<feature type="region of interest" description="Pyrophosphorylase" evidence="18">
    <location>
        <begin position="1"/>
        <end position="231"/>
    </location>
</feature>
<comment type="catalytic activity">
    <reaction evidence="16 18">
        <text>N-acetyl-alpha-D-glucosamine 1-phosphate + UTP + H(+) = UDP-N-acetyl-alpha-D-glucosamine + diphosphate</text>
        <dbReference type="Rhea" id="RHEA:13509"/>
        <dbReference type="ChEBI" id="CHEBI:15378"/>
        <dbReference type="ChEBI" id="CHEBI:33019"/>
        <dbReference type="ChEBI" id="CHEBI:46398"/>
        <dbReference type="ChEBI" id="CHEBI:57705"/>
        <dbReference type="ChEBI" id="CHEBI:57776"/>
        <dbReference type="EC" id="2.7.7.23"/>
    </reaction>
</comment>
<evidence type="ECO:0000256" key="3">
    <source>
        <dbReference type="ARBA" id="ARBA00007947"/>
    </source>
</evidence>
<gene>
    <name evidence="18 20" type="primary">glmU</name>
    <name evidence="20" type="ORF">QJ043_09415</name>
</gene>
<keyword evidence="6 18" id="KW-0548">Nucleotidyltransferase</keyword>
<keyword evidence="10 18" id="KW-0133">Cell shape</keyword>
<dbReference type="InterPro" id="IPR050065">
    <property type="entry name" value="GlmU-like"/>
</dbReference>
<feature type="binding site" evidence="18">
    <location>
        <position position="381"/>
    </location>
    <ligand>
        <name>acetyl-CoA</name>
        <dbReference type="ChEBI" id="CHEBI:57288"/>
    </ligand>
</feature>
<keyword evidence="8 18" id="KW-0677">Repeat</keyword>
<comment type="pathway">
    <text evidence="18">Nucleotide-sugar biosynthesis; UDP-N-acetyl-alpha-D-glucosamine biosynthesis; UDP-N-acetyl-alpha-D-glucosamine from N-acetyl-alpha-D-glucosamine 1-phosphate: step 1/1.</text>
</comment>
<evidence type="ECO:0000256" key="5">
    <source>
        <dbReference type="ARBA" id="ARBA00022679"/>
    </source>
</evidence>
<dbReference type="Pfam" id="PF14602">
    <property type="entry name" value="Hexapep_2"/>
    <property type="match status" value="1"/>
</dbReference>
<dbReference type="GO" id="GO:0019134">
    <property type="term" value="F:glucosamine-1-phosphate N-acetyltransferase activity"/>
    <property type="evidence" value="ECO:0007669"/>
    <property type="project" value="UniProtKB-EC"/>
</dbReference>
<feature type="binding site" evidence="18">
    <location>
        <begin position="387"/>
        <end position="388"/>
    </location>
    <ligand>
        <name>acetyl-CoA</name>
        <dbReference type="ChEBI" id="CHEBI:57288"/>
    </ligand>
</feature>
<organism evidence="20 21">
    <name type="scientific">Kribbibacterium absianum</name>
    <dbReference type="NCBI Taxonomy" id="3044210"/>
    <lineage>
        <taxon>Bacteria</taxon>
        <taxon>Bacillati</taxon>
        <taxon>Actinomycetota</taxon>
        <taxon>Coriobacteriia</taxon>
        <taxon>Coriobacteriales</taxon>
        <taxon>Kribbibacteriaceae</taxon>
        <taxon>Kribbibacterium</taxon>
    </lineage>
</organism>
<feature type="region of interest" description="Linker" evidence="18">
    <location>
        <begin position="232"/>
        <end position="252"/>
    </location>
</feature>
<evidence type="ECO:0000256" key="1">
    <source>
        <dbReference type="ARBA" id="ARBA00004496"/>
    </source>
</evidence>
<feature type="binding site" evidence="18">
    <location>
        <position position="334"/>
    </location>
    <ligand>
        <name>UDP-N-acetyl-alpha-D-glucosamine</name>
        <dbReference type="ChEBI" id="CHEBI:57705"/>
    </ligand>
</feature>
<evidence type="ECO:0000256" key="11">
    <source>
        <dbReference type="ARBA" id="ARBA00022984"/>
    </source>
</evidence>
<evidence type="ECO:0000256" key="6">
    <source>
        <dbReference type="ARBA" id="ARBA00022695"/>
    </source>
</evidence>
<feature type="binding site" evidence="18">
    <location>
        <position position="352"/>
    </location>
    <ligand>
        <name>UDP-N-acetyl-alpha-D-glucosamine</name>
        <dbReference type="ChEBI" id="CHEBI:57705"/>
    </ligand>
</feature>
<dbReference type="InterPro" id="IPR038009">
    <property type="entry name" value="GlmU_C_LbH"/>
</dbReference>
<dbReference type="Pfam" id="PF12804">
    <property type="entry name" value="NTP_transf_3"/>
    <property type="match status" value="1"/>
</dbReference>
<dbReference type="InterPro" id="IPR001451">
    <property type="entry name" value="Hexapep"/>
</dbReference>
<dbReference type="Proteomes" id="UP001431693">
    <property type="component" value="Unassembled WGS sequence"/>
</dbReference>
<dbReference type="GO" id="GO:0003977">
    <property type="term" value="F:UDP-N-acetylglucosamine diphosphorylase activity"/>
    <property type="evidence" value="ECO:0007669"/>
    <property type="project" value="UniProtKB-EC"/>
</dbReference>
<dbReference type="SUPFAM" id="SSF53448">
    <property type="entry name" value="Nucleotide-diphospho-sugar transferases"/>
    <property type="match status" value="1"/>
</dbReference>
<feature type="binding site" evidence="18">
    <location>
        <position position="171"/>
    </location>
    <ligand>
        <name>UDP-N-acetyl-alpha-D-glucosamine</name>
        <dbReference type="ChEBI" id="CHEBI:57705"/>
    </ligand>
</feature>
<evidence type="ECO:0000256" key="12">
    <source>
        <dbReference type="ARBA" id="ARBA00023268"/>
    </source>
</evidence>
<dbReference type="PANTHER" id="PTHR43584:SF3">
    <property type="entry name" value="BIFUNCTIONAL PROTEIN GLMU"/>
    <property type="match status" value="1"/>
</dbReference>
<evidence type="ECO:0000259" key="19">
    <source>
        <dbReference type="Pfam" id="PF12804"/>
    </source>
</evidence>
<comment type="subunit">
    <text evidence="18">Homotrimer.</text>
</comment>
<keyword evidence="7 18" id="KW-0479">Metal-binding</keyword>
<keyword evidence="12 18" id="KW-0511">Multifunctional enzyme</keyword>
<feature type="binding site" evidence="18">
    <location>
        <position position="73"/>
    </location>
    <ligand>
        <name>UDP-N-acetyl-alpha-D-glucosamine</name>
        <dbReference type="ChEBI" id="CHEBI:57705"/>
    </ligand>
</feature>
<keyword evidence="4 18" id="KW-0963">Cytoplasm</keyword>
<protein>
    <recommendedName>
        <fullName evidence="18">Bifunctional protein GlmU</fullName>
    </recommendedName>
    <domain>
        <recommendedName>
            <fullName evidence="18">UDP-N-acetylglucosamine pyrophosphorylase</fullName>
            <ecNumber evidence="18">2.7.7.23</ecNumber>
        </recommendedName>
        <alternativeName>
            <fullName evidence="18">N-acetylglucosamine-1-phosphate uridyltransferase</fullName>
        </alternativeName>
    </domain>
    <domain>
        <recommendedName>
            <fullName evidence="18">Glucosamine-1-phosphate N-acetyltransferase</fullName>
            <ecNumber evidence="18">2.3.1.157</ecNumber>
        </recommendedName>
    </domain>
</protein>
<evidence type="ECO:0000256" key="9">
    <source>
        <dbReference type="ARBA" id="ARBA00022842"/>
    </source>
</evidence>
<evidence type="ECO:0000256" key="8">
    <source>
        <dbReference type="ARBA" id="ARBA00022737"/>
    </source>
</evidence>
<feature type="binding site" evidence="18">
    <location>
        <position position="140"/>
    </location>
    <ligand>
        <name>UDP-N-acetyl-alpha-D-glucosamine</name>
        <dbReference type="ChEBI" id="CHEBI:57705"/>
    </ligand>
</feature>
<comment type="subcellular location">
    <subcellularLocation>
        <location evidence="1 18">Cytoplasm</location>
    </subcellularLocation>
</comment>
<keyword evidence="13 18" id="KW-0012">Acyltransferase</keyword>
<comment type="pathway">
    <text evidence="18">Nucleotide-sugar biosynthesis; UDP-N-acetyl-alpha-D-glucosamine biosynthesis; N-acetyl-alpha-D-glucosamine 1-phosphate from alpha-D-glucosamine 6-phosphate (route II): step 2/2.</text>
</comment>
<feature type="binding site" evidence="18">
    <location>
        <position position="367"/>
    </location>
    <ligand>
        <name>UDP-N-acetyl-alpha-D-glucosamine</name>
        <dbReference type="ChEBI" id="CHEBI:57705"/>
    </ligand>
</feature>
<comment type="function">
    <text evidence="17 18">Catalyzes the last two sequential reactions in the de novo biosynthetic pathway for UDP-N-acetylglucosamine (UDP-GlcNAc). The C-terminal domain catalyzes the transfer of acetyl group from acetyl coenzyme A to glucosamine-1-phosphate (GlcN-1-P) to produce N-acetylglucosamine-1-phosphate (GlcNAc-1-P), which is converted into UDP-GlcNAc by the transfer of uridine 5-monophosphate (from uridine 5-triphosphate), a reaction catalyzed by the N-terminal domain.</text>
</comment>
<evidence type="ECO:0000256" key="16">
    <source>
        <dbReference type="ARBA" id="ARBA00048493"/>
    </source>
</evidence>
<dbReference type="CDD" id="cd02540">
    <property type="entry name" value="GT2_GlmU_N_bac"/>
    <property type="match status" value="1"/>
</dbReference>
<comment type="cofactor">
    <cofactor evidence="18">
        <name>Mg(2+)</name>
        <dbReference type="ChEBI" id="CHEBI:18420"/>
    </cofactor>
    <text evidence="18">Binds 1 Mg(2+) ion per subunit.</text>
</comment>
<dbReference type="EC" id="2.7.7.23" evidence="18"/>
<dbReference type="RefSeq" id="WP_283713470.1">
    <property type="nucleotide sequence ID" value="NZ_JASJEW010000004.1"/>
</dbReference>
<feature type="binding site" evidence="18">
    <location>
        <position position="229"/>
    </location>
    <ligand>
        <name>Mg(2+)</name>
        <dbReference type="ChEBI" id="CHEBI:18420"/>
    </ligand>
</feature>
<dbReference type="CDD" id="cd03353">
    <property type="entry name" value="LbH_GlmU_C"/>
    <property type="match status" value="1"/>
</dbReference>
<comment type="catalytic activity">
    <reaction evidence="15 18">
        <text>alpha-D-glucosamine 1-phosphate + acetyl-CoA = N-acetyl-alpha-D-glucosamine 1-phosphate + CoA + H(+)</text>
        <dbReference type="Rhea" id="RHEA:13725"/>
        <dbReference type="ChEBI" id="CHEBI:15378"/>
        <dbReference type="ChEBI" id="CHEBI:57287"/>
        <dbReference type="ChEBI" id="CHEBI:57288"/>
        <dbReference type="ChEBI" id="CHEBI:57776"/>
        <dbReference type="ChEBI" id="CHEBI:58516"/>
        <dbReference type="EC" id="2.3.1.157"/>
    </reaction>
</comment>
<evidence type="ECO:0000256" key="4">
    <source>
        <dbReference type="ARBA" id="ARBA00022490"/>
    </source>
</evidence>
<evidence type="ECO:0000256" key="17">
    <source>
        <dbReference type="ARBA" id="ARBA00049628"/>
    </source>
</evidence>
<feature type="binding site" evidence="18">
    <location>
        <position position="406"/>
    </location>
    <ligand>
        <name>acetyl-CoA</name>
        <dbReference type="ChEBI" id="CHEBI:57288"/>
    </ligand>
</feature>
<reference evidence="20" key="1">
    <citation type="submission" date="2023-05" db="EMBL/GenBank/DDBJ databases">
        <title>[olsenella] sp. nov., isolated from a pig farm feces dump.</title>
        <authorList>
            <person name="Chang Y.-H."/>
        </authorList>
    </citation>
    <scope>NUCLEOTIDE SEQUENCE</scope>
    <source>
        <strain evidence="20">YH-ols2217</strain>
    </source>
</reference>
<keyword evidence="21" id="KW-1185">Reference proteome</keyword>
<dbReference type="PANTHER" id="PTHR43584">
    <property type="entry name" value="NUCLEOTIDYL TRANSFERASE"/>
    <property type="match status" value="1"/>
</dbReference>
<evidence type="ECO:0000256" key="15">
    <source>
        <dbReference type="ARBA" id="ARBA00048247"/>
    </source>
</evidence>
<evidence type="ECO:0000256" key="14">
    <source>
        <dbReference type="ARBA" id="ARBA00023316"/>
    </source>
</evidence>
<evidence type="ECO:0000313" key="20">
    <source>
        <dbReference type="EMBL" id="MDJ1130292.1"/>
    </source>
</evidence>
<feature type="binding site" evidence="18">
    <location>
        <begin position="78"/>
        <end position="79"/>
    </location>
    <ligand>
        <name>UDP-N-acetyl-alpha-D-glucosamine</name>
        <dbReference type="ChEBI" id="CHEBI:57705"/>
    </ligand>
</feature>
<comment type="similarity">
    <text evidence="2 18">In the C-terminal section; belongs to the transferase hexapeptide repeat family.</text>
</comment>
<feature type="binding site" evidence="18">
    <location>
        <position position="378"/>
    </location>
    <ligand>
        <name>UDP-N-acetyl-alpha-D-glucosamine</name>
        <dbReference type="ChEBI" id="CHEBI:57705"/>
    </ligand>
</feature>
<evidence type="ECO:0000256" key="18">
    <source>
        <dbReference type="HAMAP-Rule" id="MF_01631"/>
    </source>
</evidence>
<evidence type="ECO:0000256" key="13">
    <source>
        <dbReference type="ARBA" id="ARBA00023315"/>
    </source>
</evidence>
<keyword evidence="5 18" id="KW-0808">Transferase</keyword>
<evidence type="ECO:0000256" key="7">
    <source>
        <dbReference type="ARBA" id="ARBA00022723"/>
    </source>
</evidence>
<name>A0ABT6ZML5_9ACTN</name>
<dbReference type="EC" id="2.3.1.157" evidence="18"/>
<feature type="active site" description="Proton acceptor" evidence="18">
    <location>
        <position position="364"/>
    </location>
</feature>
<feature type="binding site" evidence="18">
    <location>
        <position position="441"/>
    </location>
    <ligand>
        <name>acetyl-CoA</name>
        <dbReference type="ChEBI" id="CHEBI:57288"/>
    </ligand>
</feature>
<keyword evidence="9 18" id="KW-0460">Magnesium</keyword>
<dbReference type="Gene3D" id="3.90.550.10">
    <property type="entry name" value="Spore Coat Polysaccharide Biosynthesis Protein SpsA, Chain A"/>
    <property type="match status" value="1"/>
</dbReference>
<dbReference type="InterPro" id="IPR029044">
    <property type="entry name" value="Nucleotide-diphossugar_trans"/>
</dbReference>
<feature type="binding site" evidence="18">
    <location>
        <begin position="101"/>
        <end position="103"/>
    </location>
    <ligand>
        <name>UDP-N-acetyl-alpha-D-glucosamine</name>
        <dbReference type="ChEBI" id="CHEBI:57705"/>
    </ligand>
</feature>